<evidence type="ECO:0000256" key="3">
    <source>
        <dbReference type="PROSITE-ProRule" id="PRU00493"/>
    </source>
</evidence>
<protein>
    <submittedName>
        <fullName evidence="6">Pyruvate formate-lyase</fullName>
    </submittedName>
</protein>
<feature type="modified residue" description="Glycine radical" evidence="3">
    <location>
        <position position="799"/>
    </location>
</feature>
<dbReference type="Pfam" id="PF02901">
    <property type="entry name" value="PFL-like"/>
    <property type="match status" value="1"/>
</dbReference>
<dbReference type="AlphaFoldDB" id="A0A0C2A1B3"/>
<dbReference type="GO" id="GO:0005829">
    <property type="term" value="C:cytosol"/>
    <property type="evidence" value="ECO:0007669"/>
    <property type="project" value="TreeGrafter"/>
</dbReference>
<keyword evidence="6" id="KW-0670">Pyruvate</keyword>
<dbReference type="Proteomes" id="UP000031599">
    <property type="component" value="Unassembled WGS sequence"/>
</dbReference>
<name>A0A0C2A1B3_9BACT</name>
<sequence length="847" mass="93339">MRSNVRDTIPDLGIAAGSLCERLSLTTLDRMPRILRLRARHLATPTEICIERAQLITQFMTQLANRDEPPQLLVARRVRHYLAHREVTIHDDNLLAGSTTSKPIGAPIYPEFDGLMIWPELEVIGARKVNPQLLSPADAEILDLQVFPHWIDKPAIERLRARVGSPSPVSLRLLERLAFFSSGEVNGISRCVPAYERVLREGMEGIIAEARGRERVLDATRGPEIRDQIWFYQSVQIALQGAIEHANKLASVARSSARDTADATRRAELEALARICEQVPAKPARTFREAINSLWLCQIALHAENVNVGLSPGRLDQILWPFYRRDIEDGVLTPEQALELCCCLWLKLGDNTKLVHELSERLWGGAGSTPAVTLGGVDERGRDAVNDLTYVLLRTTELMALREPSVTARFHCDINDRSYRQRVVQVIVNTGAVPAIHNDLTAIEALGSQGHRRAHARDFAVIGGSPVSAGRDLAACGSIMLNLARALELTLLQGKTAVTKDEQIGPVTADPCSFACFEQLWEAFTIQLRTLVGHVVEIDQALGRIHQQWLPTPLRSALFEGPLELGQDASRGGAIYNSSGASHVGFADVCDSFSAIEVGVFRDGRVTMAELVAALHQDFGPSHARLRNYLRYKPPKFGSEDPISARNAARLVDCIHAVYQPHINCRDGRYWPTYATSTSHAGHGKLCGALPNGRRAHKVFSGGLTPTAGAVDDLDSVLNAVAAVGSQPIPGGATLEIKCTPRRPDESPVAYIERLGDLIEAHFRKGGTQLQFNIRSYEELIDAMDHPHKYEHLIVQVSGHTAYFNDLSVPMKEELISQTQYHLATGAAAPLPTWWREGGRFADWGPL</sequence>
<dbReference type="InterPro" id="IPR001150">
    <property type="entry name" value="Gly_radical"/>
</dbReference>
<keyword evidence="2 6" id="KW-0456">Lyase</keyword>
<organism evidence="6 7">
    <name type="scientific">Enhygromyxa salina</name>
    <dbReference type="NCBI Taxonomy" id="215803"/>
    <lineage>
        <taxon>Bacteria</taxon>
        <taxon>Pseudomonadati</taxon>
        <taxon>Myxococcota</taxon>
        <taxon>Polyangia</taxon>
        <taxon>Nannocystales</taxon>
        <taxon>Nannocystaceae</taxon>
        <taxon>Enhygromyxa</taxon>
    </lineage>
</organism>
<dbReference type="SUPFAM" id="SSF51998">
    <property type="entry name" value="PFL-like glycyl radical enzymes"/>
    <property type="match status" value="1"/>
</dbReference>
<evidence type="ECO:0000259" key="4">
    <source>
        <dbReference type="PROSITE" id="PS51149"/>
    </source>
</evidence>
<evidence type="ECO:0000256" key="2">
    <source>
        <dbReference type="ARBA" id="ARBA00023239"/>
    </source>
</evidence>
<feature type="domain" description="Glycine radical" evidence="4">
    <location>
        <begin position="697"/>
        <end position="824"/>
    </location>
</feature>
<reference evidence="6 7" key="1">
    <citation type="submission" date="2014-12" db="EMBL/GenBank/DDBJ databases">
        <title>Genome assembly of Enhygromyxa salina DSM 15201.</title>
        <authorList>
            <person name="Sharma G."/>
            <person name="Subramanian S."/>
        </authorList>
    </citation>
    <scope>NUCLEOTIDE SEQUENCE [LARGE SCALE GENOMIC DNA]</scope>
    <source>
        <strain evidence="6 7">DSM 15201</strain>
    </source>
</reference>
<gene>
    <name evidence="6" type="ORF">DB30_03775</name>
</gene>
<dbReference type="PROSITE" id="PS51149">
    <property type="entry name" value="GLY_RADICAL_2"/>
    <property type="match status" value="1"/>
</dbReference>
<dbReference type="PROSITE" id="PS51554">
    <property type="entry name" value="PFL"/>
    <property type="match status" value="1"/>
</dbReference>
<proteinExistence type="predicted"/>
<dbReference type="Gene3D" id="3.20.70.20">
    <property type="match status" value="1"/>
</dbReference>
<dbReference type="GO" id="GO:0016829">
    <property type="term" value="F:lyase activity"/>
    <property type="evidence" value="ECO:0007669"/>
    <property type="project" value="UniProtKB-KW"/>
</dbReference>
<feature type="domain" description="PFL" evidence="5">
    <location>
        <begin position="32"/>
        <end position="695"/>
    </location>
</feature>
<evidence type="ECO:0000259" key="5">
    <source>
        <dbReference type="PROSITE" id="PS51554"/>
    </source>
</evidence>
<comment type="caution">
    <text evidence="6">The sequence shown here is derived from an EMBL/GenBank/DDBJ whole genome shotgun (WGS) entry which is preliminary data.</text>
</comment>
<dbReference type="EMBL" id="JMCC02000029">
    <property type="protein sequence ID" value="KIG17178.1"/>
    <property type="molecule type" value="Genomic_DNA"/>
</dbReference>
<evidence type="ECO:0000313" key="7">
    <source>
        <dbReference type="Proteomes" id="UP000031599"/>
    </source>
</evidence>
<evidence type="ECO:0000313" key="6">
    <source>
        <dbReference type="EMBL" id="KIG17178.1"/>
    </source>
</evidence>
<accession>A0A0C2A1B3</accession>
<dbReference type="InterPro" id="IPR051215">
    <property type="entry name" value="GRE"/>
</dbReference>
<dbReference type="InterPro" id="IPR004184">
    <property type="entry name" value="PFL_dom"/>
</dbReference>
<keyword evidence="1 3" id="KW-0556">Organic radical</keyword>
<dbReference type="Pfam" id="PF01228">
    <property type="entry name" value="Gly_radical"/>
    <property type="match status" value="1"/>
</dbReference>
<dbReference type="PANTHER" id="PTHR43641:SF2">
    <property type="entry name" value="DEHYDRATASE YBIW-RELATED"/>
    <property type="match status" value="1"/>
</dbReference>
<dbReference type="PANTHER" id="PTHR43641">
    <property type="entry name" value="FORMATE ACETYLTRANSFERASE 3-RELATED"/>
    <property type="match status" value="1"/>
</dbReference>
<evidence type="ECO:0000256" key="1">
    <source>
        <dbReference type="ARBA" id="ARBA00022818"/>
    </source>
</evidence>